<dbReference type="Gene3D" id="3.40.47.10">
    <property type="match status" value="1"/>
</dbReference>
<evidence type="ECO:0000313" key="4">
    <source>
        <dbReference type="Proteomes" id="UP000614216"/>
    </source>
</evidence>
<dbReference type="SUPFAM" id="SSF53901">
    <property type="entry name" value="Thiolase-like"/>
    <property type="match status" value="1"/>
</dbReference>
<dbReference type="CDD" id="cd00829">
    <property type="entry name" value="SCP-x_thiolase"/>
    <property type="match status" value="1"/>
</dbReference>
<keyword evidence="3" id="KW-0012">Acyltransferase</keyword>
<dbReference type="PANTHER" id="PTHR42870">
    <property type="entry name" value="ACETYL-COA C-ACETYLTRANSFERASE"/>
    <property type="match status" value="1"/>
</dbReference>
<dbReference type="PIRSF" id="PIRSF000429">
    <property type="entry name" value="Ac-CoA_Ac_transf"/>
    <property type="match status" value="1"/>
</dbReference>
<dbReference type="InterPro" id="IPR055140">
    <property type="entry name" value="Thiolase_C_2"/>
</dbReference>
<organism evidence="3 4">
    <name type="scientific">Fulvivirga marina</name>
    <dbReference type="NCBI Taxonomy" id="2494733"/>
    <lineage>
        <taxon>Bacteria</taxon>
        <taxon>Pseudomonadati</taxon>
        <taxon>Bacteroidota</taxon>
        <taxon>Cytophagia</taxon>
        <taxon>Cytophagales</taxon>
        <taxon>Fulvivirgaceae</taxon>
        <taxon>Fulvivirga</taxon>
    </lineage>
</organism>
<feature type="domain" description="Thiolase C-terminal" evidence="2">
    <location>
        <begin position="260"/>
        <end position="393"/>
    </location>
</feature>
<gene>
    <name evidence="3" type="ORF">JMN32_21215</name>
</gene>
<sequence length="394" mass="42196">MRAVNIIGAYNSTFGKLEEESLYSLYEKAIKGALEDAQRKAEDIDAVFVGNFSGGSFNNQENIASYGVNVMPGLRHKPMYRTENACASGSSAVHMAAMAIQSGIIKRALVVGLEKMTELDTKGVTRSLALATYWPEEGARDVTAPCMFAQLANGWMNKYGFREEQVRPWLAAIGSKNYTNAAQNPLAHLQKARTAEEIMGIPDEKNPMINTPLRLHDCSLISDGSAALVLEAEGESSGSAVALKGFYNASDYLDTFGVHKSDHFLEGASFAVKNALQQAGMTIENIQLAEVHDCFTITEMLLYSALGLAEPGREFEAIENKTVFPDGKCVVNASGGLKAKGHPIGATGVSMHAYIYKQLTDQPMGLSVSGAESGLVMNIGGSGTSNCASVLTRL</sequence>
<dbReference type="GO" id="GO:0003988">
    <property type="term" value="F:acetyl-CoA C-acyltransferase activity"/>
    <property type="evidence" value="ECO:0007669"/>
    <property type="project" value="UniProtKB-ARBA"/>
</dbReference>
<dbReference type="RefSeq" id="WP_202858387.1">
    <property type="nucleotide sequence ID" value="NZ_JAEUGD010000066.1"/>
</dbReference>
<dbReference type="InterPro" id="IPR020616">
    <property type="entry name" value="Thiolase_N"/>
</dbReference>
<proteinExistence type="predicted"/>
<evidence type="ECO:0000259" key="1">
    <source>
        <dbReference type="Pfam" id="PF00108"/>
    </source>
</evidence>
<dbReference type="AlphaFoldDB" id="A0A937KD71"/>
<dbReference type="Pfam" id="PF22691">
    <property type="entry name" value="Thiolase_C_1"/>
    <property type="match status" value="1"/>
</dbReference>
<feature type="domain" description="Thiolase N-terminal" evidence="1">
    <location>
        <begin position="4"/>
        <end position="188"/>
    </location>
</feature>
<dbReference type="Pfam" id="PF00108">
    <property type="entry name" value="Thiolase_N"/>
    <property type="match status" value="1"/>
</dbReference>
<name>A0A937KD71_9BACT</name>
<accession>A0A937KD71</accession>
<evidence type="ECO:0000313" key="3">
    <source>
        <dbReference type="EMBL" id="MBL6448846.1"/>
    </source>
</evidence>
<keyword evidence="4" id="KW-1185">Reference proteome</keyword>
<comment type="caution">
    <text evidence="3">The sequence shown here is derived from an EMBL/GenBank/DDBJ whole genome shotgun (WGS) entry which is preliminary data.</text>
</comment>
<dbReference type="PANTHER" id="PTHR42870:SF1">
    <property type="entry name" value="NON-SPECIFIC LIPID-TRANSFER PROTEIN-LIKE 2"/>
    <property type="match status" value="1"/>
</dbReference>
<dbReference type="Proteomes" id="UP000614216">
    <property type="component" value="Unassembled WGS sequence"/>
</dbReference>
<protein>
    <submittedName>
        <fullName evidence="3">Propanoyl-CoA acyltransferase</fullName>
    </submittedName>
</protein>
<dbReference type="InterPro" id="IPR002155">
    <property type="entry name" value="Thiolase"/>
</dbReference>
<dbReference type="InterPro" id="IPR016039">
    <property type="entry name" value="Thiolase-like"/>
</dbReference>
<reference evidence="3" key="1">
    <citation type="submission" date="2021-01" db="EMBL/GenBank/DDBJ databases">
        <title>Fulvivirga kasyanovii gen. nov., sp nov., a novel member of the phylum Bacteroidetes isolated from seawater in a mussel farm.</title>
        <authorList>
            <person name="Zhao L.-H."/>
            <person name="Wang Z.-J."/>
        </authorList>
    </citation>
    <scope>NUCLEOTIDE SEQUENCE</scope>
    <source>
        <strain evidence="3">29W222</strain>
    </source>
</reference>
<evidence type="ECO:0000259" key="2">
    <source>
        <dbReference type="Pfam" id="PF22691"/>
    </source>
</evidence>
<dbReference type="EMBL" id="JAEUGD010000066">
    <property type="protein sequence ID" value="MBL6448846.1"/>
    <property type="molecule type" value="Genomic_DNA"/>
</dbReference>
<keyword evidence="3" id="KW-0808">Transferase</keyword>